<name>A0A5B0MR88_PUCGR</name>
<keyword evidence="4" id="KW-1185">Reference proteome</keyword>
<comment type="caution">
    <text evidence="3">The sequence shown here is derived from an EMBL/GenBank/DDBJ whole genome shotgun (WGS) entry which is preliminary data.</text>
</comment>
<gene>
    <name evidence="3" type="ORF">PGT21_012471</name>
</gene>
<evidence type="ECO:0000313" key="4">
    <source>
        <dbReference type="Proteomes" id="UP000324748"/>
    </source>
</evidence>
<evidence type="ECO:0000256" key="2">
    <source>
        <dbReference type="SAM" id="SignalP"/>
    </source>
</evidence>
<feature type="compositionally biased region" description="Low complexity" evidence="1">
    <location>
        <begin position="154"/>
        <end position="167"/>
    </location>
</feature>
<organism evidence="3 4">
    <name type="scientific">Puccinia graminis f. sp. tritici</name>
    <dbReference type="NCBI Taxonomy" id="56615"/>
    <lineage>
        <taxon>Eukaryota</taxon>
        <taxon>Fungi</taxon>
        <taxon>Dikarya</taxon>
        <taxon>Basidiomycota</taxon>
        <taxon>Pucciniomycotina</taxon>
        <taxon>Pucciniomycetes</taxon>
        <taxon>Pucciniales</taxon>
        <taxon>Pucciniaceae</taxon>
        <taxon>Puccinia</taxon>
    </lineage>
</organism>
<reference evidence="3 4" key="1">
    <citation type="submission" date="2019-05" db="EMBL/GenBank/DDBJ databases">
        <title>Emergence of the Ug99 lineage of the wheat stem rust pathogen through somatic hybridization.</title>
        <authorList>
            <person name="Li F."/>
            <person name="Upadhyaya N.M."/>
            <person name="Sperschneider J."/>
            <person name="Matny O."/>
            <person name="Nguyen-Phuc H."/>
            <person name="Mago R."/>
            <person name="Raley C."/>
            <person name="Miller M.E."/>
            <person name="Silverstein K.A.T."/>
            <person name="Henningsen E."/>
            <person name="Hirsch C.D."/>
            <person name="Visser B."/>
            <person name="Pretorius Z.A."/>
            <person name="Steffenson B.J."/>
            <person name="Schwessinger B."/>
            <person name="Dodds P.N."/>
            <person name="Figueroa M."/>
        </authorList>
    </citation>
    <scope>NUCLEOTIDE SEQUENCE [LARGE SCALE GENOMIC DNA]</scope>
    <source>
        <strain evidence="3">21-0</strain>
    </source>
</reference>
<accession>A0A5B0MR88</accession>
<feature type="chain" id="PRO_5023141907" evidence="2">
    <location>
        <begin position="42"/>
        <end position="197"/>
    </location>
</feature>
<dbReference type="EMBL" id="VSWC01000132">
    <property type="protein sequence ID" value="KAA1079471.1"/>
    <property type="molecule type" value="Genomic_DNA"/>
</dbReference>
<protein>
    <submittedName>
        <fullName evidence="3">Uncharacterized protein</fullName>
    </submittedName>
</protein>
<feature type="region of interest" description="Disordered" evidence="1">
    <location>
        <begin position="149"/>
        <end position="197"/>
    </location>
</feature>
<proteinExistence type="predicted"/>
<dbReference type="AlphaFoldDB" id="A0A5B0MR88"/>
<feature type="signal peptide" evidence="2">
    <location>
        <begin position="1"/>
        <end position="41"/>
    </location>
</feature>
<dbReference type="OrthoDB" id="10309278at2759"/>
<keyword evidence="2" id="KW-0732">Signal</keyword>
<evidence type="ECO:0000256" key="1">
    <source>
        <dbReference type="SAM" id="MobiDB-lite"/>
    </source>
</evidence>
<evidence type="ECO:0000313" key="3">
    <source>
        <dbReference type="EMBL" id="KAA1079471.1"/>
    </source>
</evidence>
<sequence length="197" mass="21704">MSIFIFGSRESAFDSTNTQKMKAFWMVFGLVALLHLHHLSATHDPNMMLSDIASYPTGAGSSFTENHSSGLNQQGSIPLSVPLTARNHHMKRLMLFDYMGVEGQRESSLSLRRAGRDTTEHTVYQPASKQQKLDLTLSLGLPGMGKDATVLPNSSSSSCLKSSPFGSKKTANEFPPDDEQVLEKNNQGETCKRWPLN</sequence>
<dbReference type="Proteomes" id="UP000324748">
    <property type="component" value="Unassembled WGS sequence"/>
</dbReference>